<dbReference type="InterPro" id="IPR000300">
    <property type="entry name" value="IPPc"/>
</dbReference>
<reference evidence="3" key="2">
    <citation type="journal article" date="2024" name="Plant">
        <title>Genomic evolution and insights into agronomic trait innovations of Sesamum species.</title>
        <authorList>
            <person name="Miao H."/>
            <person name="Wang L."/>
            <person name="Qu L."/>
            <person name="Liu H."/>
            <person name="Sun Y."/>
            <person name="Le M."/>
            <person name="Wang Q."/>
            <person name="Wei S."/>
            <person name="Zheng Y."/>
            <person name="Lin W."/>
            <person name="Duan Y."/>
            <person name="Cao H."/>
            <person name="Xiong S."/>
            <person name="Wang X."/>
            <person name="Wei L."/>
            <person name="Li C."/>
            <person name="Ma Q."/>
            <person name="Ju M."/>
            <person name="Zhao R."/>
            <person name="Li G."/>
            <person name="Mu C."/>
            <person name="Tian Q."/>
            <person name="Mei H."/>
            <person name="Zhang T."/>
            <person name="Gao T."/>
            <person name="Zhang H."/>
        </authorList>
    </citation>
    <scope>NUCLEOTIDE SEQUENCE</scope>
    <source>
        <strain evidence="3">KEN8</strain>
    </source>
</reference>
<dbReference type="PANTHER" id="PTHR11200">
    <property type="entry name" value="INOSITOL 5-PHOSPHATASE"/>
    <property type="match status" value="1"/>
</dbReference>
<accession>A0AAW2RVD2</accession>
<dbReference type="PANTHER" id="PTHR11200:SF261">
    <property type="entry name" value="TYPE I INOSITOL POLYPHOSPHATE 5-PHOSPHATASE 12"/>
    <property type="match status" value="1"/>
</dbReference>
<dbReference type="SUPFAM" id="SSF56219">
    <property type="entry name" value="DNase I-like"/>
    <property type="match status" value="1"/>
</dbReference>
<sequence>MQGTWMLQQWLVGGVGLRLRVYDRIICFVNCHFAAHLEAVNRRNADFDHIYRTMTFSRSSNLFYNAAAGASSNQMNRGANGEKVPDEGRPDLGEADLLIFCGDFNYRLFGISYDDARDLVFSKKL</sequence>
<evidence type="ECO:0000256" key="1">
    <source>
        <dbReference type="ARBA" id="ARBA00010768"/>
    </source>
</evidence>
<name>A0AAW2RVD2_9LAMI</name>
<comment type="caution">
    <text evidence="3">The sequence shown here is derived from an EMBL/GenBank/DDBJ whole genome shotgun (WGS) entry which is preliminary data.</text>
</comment>
<evidence type="ECO:0000259" key="2">
    <source>
        <dbReference type="Pfam" id="PF22669"/>
    </source>
</evidence>
<protein>
    <submittedName>
        <fullName evidence="3">Type I inositol polyphosphate 5-phosphatase 12</fullName>
    </submittedName>
</protein>
<dbReference type="InterPro" id="IPR046985">
    <property type="entry name" value="IP5"/>
</dbReference>
<dbReference type="EMBL" id="JACGWM010000003">
    <property type="protein sequence ID" value="KAL0383820.1"/>
    <property type="molecule type" value="Genomic_DNA"/>
</dbReference>
<comment type="similarity">
    <text evidence="1">Belongs to the inositol polyphosphate 5-phosphatase family.</text>
</comment>
<dbReference type="GO" id="GO:0004439">
    <property type="term" value="F:phosphatidylinositol-4,5-bisphosphate 5-phosphatase activity"/>
    <property type="evidence" value="ECO:0007669"/>
    <property type="project" value="TreeGrafter"/>
</dbReference>
<dbReference type="Gene3D" id="3.60.10.10">
    <property type="entry name" value="Endonuclease/exonuclease/phosphatase"/>
    <property type="match status" value="1"/>
</dbReference>
<dbReference type="GO" id="GO:0046856">
    <property type="term" value="P:phosphatidylinositol dephosphorylation"/>
    <property type="evidence" value="ECO:0007669"/>
    <property type="project" value="InterPro"/>
</dbReference>
<gene>
    <name evidence="3" type="ORF">Scaly_0669300</name>
</gene>
<dbReference type="Pfam" id="PF22669">
    <property type="entry name" value="Exo_endo_phos2"/>
    <property type="match status" value="1"/>
</dbReference>
<reference evidence="3" key="1">
    <citation type="submission" date="2020-06" db="EMBL/GenBank/DDBJ databases">
        <authorList>
            <person name="Li T."/>
            <person name="Hu X."/>
            <person name="Zhang T."/>
            <person name="Song X."/>
            <person name="Zhang H."/>
            <person name="Dai N."/>
            <person name="Sheng W."/>
            <person name="Hou X."/>
            <person name="Wei L."/>
        </authorList>
    </citation>
    <scope>NUCLEOTIDE SEQUENCE</scope>
    <source>
        <strain evidence="3">KEN8</strain>
        <tissue evidence="3">Leaf</tissue>
    </source>
</reference>
<organism evidence="3">
    <name type="scientific">Sesamum calycinum</name>
    <dbReference type="NCBI Taxonomy" id="2727403"/>
    <lineage>
        <taxon>Eukaryota</taxon>
        <taxon>Viridiplantae</taxon>
        <taxon>Streptophyta</taxon>
        <taxon>Embryophyta</taxon>
        <taxon>Tracheophyta</taxon>
        <taxon>Spermatophyta</taxon>
        <taxon>Magnoliopsida</taxon>
        <taxon>eudicotyledons</taxon>
        <taxon>Gunneridae</taxon>
        <taxon>Pentapetalae</taxon>
        <taxon>asterids</taxon>
        <taxon>lamiids</taxon>
        <taxon>Lamiales</taxon>
        <taxon>Pedaliaceae</taxon>
        <taxon>Sesamum</taxon>
    </lineage>
</organism>
<dbReference type="InterPro" id="IPR036691">
    <property type="entry name" value="Endo/exonu/phosph_ase_sf"/>
</dbReference>
<proteinExistence type="inferred from homology"/>
<feature type="domain" description="Inositol polyphosphate-related phosphatase" evidence="2">
    <location>
        <begin position="13"/>
        <end position="120"/>
    </location>
</feature>
<dbReference type="AlphaFoldDB" id="A0AAW2RVD2"/>
<evidence type="ECO:0000313" key="3">
    <source>
        <dbReference type="EMBL" id="KAL0383820.1"/>
    </source>
</evidence>